<evidence type="ECO:0000313" key="3">
    <source>
        <dbReference type="EMBL" id="KAK0705476.1"/>
    </source>
</evidence>
<dbReference type="EMBL" id="JAUKUA010000007">
    <property type="protein sequence ID" value="KAK0705476.1"/>
    <property type="molecule type" value="Genomic_DNA"/>
</dbReference>
<proteinExistence type="predicted"/>
<evidence type="ECO:0000313" key="4">
    <source>
        <dbReference type="Proteomes" id="UP001172102"/>
    </source>
</evidence>
<keyword evidence="2" id="KW-0812">Transmembrane</keyword>
<reference evidence="3" key="1">
    <citation type="submission" date="2023-06" db="EMBL/GenBank/DDBJ databases">
        <title>Genome-scale phylogeny and comparative genomics of the fungal order Sordariales.</title>
        <authorList>
            <consortium name="Lawrence Berkeley National Laboratory"/>
            <person name="Hensen N."/>
            <person name="Bonometti L."/>
            <person name="Westerberg I."/>
            <person name="Brannstrom I.O."/>
            <person name="Guillou S."/>
            <person name="Cros-Aarteil S."/>
            <person name="Calhoun S."/>
            <person name="Haridas S."/>
            <person name="Kuo A."/>
            <person name="Mondo S."/>
            <person name="Pangilinan J."/>
            <person name="Riley R."/>
            <person name="Labutti K."/>
            <person name="Andreopoulos B."/>
            <person name="Lipzen A."/>
            <person name="Chen C."/>
            <person name="Yanf M."/>
            <person name="Daum C."/>
            <person name="Ng V."/>
            <person name="Clum A."/>
            <person name="Steindorff A."/>
            <person name="Ohm R."/>
            <person name="Martin F."/>
            <person name="Silar P."/>
            <person name="Natvig D."/>
            <person name="Lalanne C."/>
            <person name="Gautier V."/>
            <person name="Ament-Velasquez S.L."/>
            <person name="Kruys A."/>
            <person name="Hutchinson M.I."/>
            <person name="Powell A.J."/>
            <person name="Barry K."/>
            <person name="Miller A.N."/>
            <person name="Grigoriev I.V."/>
            <person name="Debuchy R."/>
            <person name="Gladieux P."/>
            <person name="Thoren M.H."/>
            <person name="Johannesson H."/>
        </authorList>
    </citation>
    <scope>NUCLEOTIDE SEQUENCE</scope>
    <source>
        <strain evidence="3">SMH4607-1</strain>
    </source>
</reference>
<dbReference type="Proteomes" id="UP001172102">
    <property type="component" value="Unassembled WGS sequence"/>
</dbReference>
<protein>
    <submittedName>
        <fullName evidence="3">Uncharacterized protein</fullName>
    </submittedName>
</protein>
<feature type="transmembrane region" description="Helical" evidence="2">
    <location>
        <begin position="612"/>
        <end position="637"/>
    </location>
</feature>
<sequence length="731" mass="80370">MALEAEEYCPSDDSRSQPKDIQERPLQDEQNQQAENGPKQGEPRPSSGDRSLNGEISKMIASTSRRSAFLSILLFHLPPMAITAFFLALYLSSTQWDASAAELNALLYAAKVHETLIAISLSNILYHRLRYELLGSKGTVYGYLTSPFEIGNPLYLFSKTFRGAARSSWKLRSDIITTFLVVVCVLLAILASPSSGVVMLPNFDWWALTTASPAYASFRSRYPDSLAFLQPQDQLYPVQSDVDKVLFYISATASPITSGWLAMMNSLPSPGSRKFNPQRYISNLTINENLESMSVGYSQLPSQDANLTHNGRVVFATAPLPFLSQALVDNAVRWAEVSSSDVLIRVMAIDSAGQHSWKQPLVYMDCREGSELGDGTWAFDFPGGIFPPAELSLSVETPQEREGVAELVDIHDKLPFSISAALLVMDASTEAQLGYVRRRIPDLCLIGARWVDSAVWVNTPFLTARQSSVSTDPAQYLDGLGSGTVITLQADLLNNATVSVDFNNGTVEDQPILPHIEERCFRGQYFVSNASEPQRGVRGCVAAMATMILADILRSGPSWNSLPGHVLGRQGSDGEWTFHTELGTSVPYHDGEFTVVGLQFFSQTYAYRLQGVLTYLAMAVLILHFLMAWVQLLLLVFGDCWHSRAWADLGELIALGVATRTPDLLFDKTGGGVGGDKIWGVRTFVRAMAGSKEARLVFDMDGPGLLKEGVEKAERGKYKMGELINANEKYS</sequence>
<feature type="transmembrane region" description="Helical" evidence="2">
    <location>
        <begin position="68"/>
        <end position="93"/>
    </location>
</feature>
<feature type="transmembrane region" description="Helical" evidence="2">
    <location>
        <begin position="175"/>
        <end position="200"/>
    </location>
</feature>
<keyword evidence="4" id="KW-1185">Reference proteome</keyword>
<gene>
    <name evidence="3" type="ORF">B0H67DRAFT_649803</name>
</gene>
<feature type="transmembrane region" description="Helical" evidence="2">
    <location>
        <begin position="105"/>
        <end position="126"/>
    </location>
</feature>
<evidence type="ECO:0000256" key="1">
    <source>
        <dbReference type="SAM" id="MobiDB-lite"/>
    </source>
</evidence>
<name>A0AA39ZXL8_9PEZI</name>
<keyword evidence="2" id="KW-1133">Transmembrane helix</keyword>
<organism evidence="3 4">
    <name type="scientific">Lasiosphaeris hirsuta</name>
    <dbReference type="NCBI Taxonomy" id="260670"/>
    <lineage>
        <taxon>Eukaryota</taxon>
        <taxon>Fungi</taxon>
        <taxon>Dikarya</taxon>
        <taxon>Ascomycota</taxon>
        <taxon>Pezizomycotina</taxon>
        <taxon>Sordariomycetes</taxon>
        <taxon>Sordariomycetidae</taxon>
        <taxon>Sordariales</taxon>
        <taxon>Lasiosphaeriaceae</taxon>
        <taxon>Lasiosphaeris</taxon>
    </lineage>
</organism>
<keyword evidence="2" id="KW-0472">Membrane</keyword>
<accession>A0AA39ZXL8</accession>
<comment type="caution">
    <text evidence="3">The sequence shown here is derived from an EMBL/GenBank/DDBJ whole genome shotgun (WGS) entry which is preliminary data.</text>
</comment>
<feature type="region of interest" description="Disordered" evidence="1">
    <location>
        <begin position="1"/>
        <end position="53"/>
    </location>
</feature>
<dbReference type="AlphaFoldDB" id="A0AA39ZXL8"/>
<evidence type="ECO:0000256" key="2">
    <source>
        <dbReference type="SAM" id="Phobius"/>
    </source>
</evidence>
<feature type="compositionally biased region" description="Acidic residues" evidence="1">
    <location>
        <begin position="1"/>
        <end position="10"/>
    </location>
</feature>
<feature type="compositionally biased region" description="Basic and acidic residues" evidence="1">
    <location>
        <begin position="12"/>
        <end position="27"/>
    </location>
</feature>